<gene>
    <name evidence="1" type="ORF">FRX31_005046</name>
</gene>
<organism evidence="1 2">
    <name type="scientific">Thalictrum thalictroides</name>
    <name type="common">Rue-anemone</name>
    <name type="synonym">Anemone thalictroides</name>
    <dbReference type="NCBI Taxonomy" id="46969"/>
    <lineage>
        <taxon>Eukaryota</taxon>
        <taxon>Viridiplantae</taxon>
        <taxon>Streptophyta</taxon>
        <taxon>Embryophyta</taxon>
        <taxon>Tracheophyta</taxon>
        <taxon>Spermatophyta</taxon>
        <taxon>Magnoliopsida</taxon>
        <taxon>Ranunculales</taxon>
        <taxon>Ranunculaceae</taxon>
        <taxon>Thalictroideae</taxon>
        <taxon>Thalictrum</taxon>
    </lineage>
</organism>
<evidence type="ECO:0000313" key="2">
    <source>
        <dbReference type="Proteomes" id="UP000554482"/>
    </source>
</evidence>
<feature type="non-terminal residue" evidence="1">
    <location>
        <position position="1"/>
    </location>
</feature>
<dbReference type="OrthoDB" id="1734229at2759"/>
<dbReference type="EMBL" id="JABWDY010004160">
    <property type="protein sequence ID" value="KAF5205367.1"/>
    <property type="molecule type" value="Genomic_DNA"/>
</dbReference>
<keyword evidence="2" id="KW-1185">Reference proteome</keyword>
<comment type="caution">
    <text evidence="1">The sequence shown here is derived from an EMBL/GenBank/DDBJ whole genome shotgun (WGS) entry which is preliminary data.</text>
</comment>
<name>A0A7J6X8P2_THATH</name>
<sequence length="64" mass="7379">DGLASCWHTRKFQAQLTRQTTDLSSVSQDDFRNVLELAPRLLEELMKGVQKIKQRDEHHAEASD</sequence>
<dbReference type="AlphaFoldDB" id="A0A7J6X8P2"/>
<accession>A0A7J6X8P2</accession>
<evidence type="ECO:0000313" key="1">
    <source>
        <dbReference type="EMBL" id="KAF5205367.1"/>
    </source>
</evidence>
<proteinExistence type="predicted"/>
<reference evidence="1 2" key="1">
    <citation type="submission" date="2020-06" db="EMBL/GenBank/DDBJ databases">
        <title>Transcriptomic and genomic resources for Thalictrum thalictroides and T. hernandezii: Facilitating candidate gene discovery in an emerging model plant lineage.</title>
        <authorList>
            <person name="Arias T."/>
            <person name="Riano-Pachon D.M."/>
            <person name="Di Stilio V.S."/>
        </authorList>
    </citation>
    <scope>NUCLEOTIDE SEQUENCE [LARGE SCALE GENOMIC DNA]</scope>
    <source>
        <strain evidence="2">cv. WT478/WT964</strain>
        <tissue evidence="1">Leaves</tissue>
    </source>
</reference>
<dbReference type="Proteomes" id="UP000554482">
    <property type="component" value="Unassembled WGS sequence"/>
</dbReference>
<protein>
    <submittedName>
        <fullName evidence="1">Uncharacterized protein</fullName>
    </submittedName>
</protein>